<gene>
    <name evidence="2" type="ORF">GYMLUDRAFT_59345</name>
</gene>
<organism evidence="2 3">
    <name type="scientific">Collybiopsis luxurians FD-317 M1</name>
    <dbReference type="NCBI Taxonomy" id="944289"/>
    <lineage>
        <taxon>Eukaryota</taxon>
        <taxon>Fungi</taxon>
        <taxon>Dikarya</taxon>
        <taxon>Basidiomycota</taxon>
        <taxon>Agaricomycotina</taxon>
        <taxon>Agaricomycetes</taxon>
        <taxon>Agaricomycetidae</taxon>
        <taxon>Agaricales</taxon>
        <taxon>Marasmiineae</taxon>
        <taxon>Omphalotaceae</taxon>
        <taxon>Collybiopsis</taxon>
        <taxon>Collybiopsis luxurians</taxon>
    </lineage>
</organism>
<accession>A0A0D0CP02</accession>
<evidence type="ECO:0000313" key="2">
    <source>
        <dbReference type="EMBL" id="KIK60557.1"/>
    </source>
</evidence>
<dbReference type="AlphaFoldDB" id="A0A0D0CP02"/>
<dbReference type="EMBL" id="KN834774">
    <property type="protein sequence ID" value="KIK60557.1"/>
    <property type="molecule type" value="Genomic_DNA"/>
</dbReference>
<feature type="region of interest" description="Disordered" evidence="1">
    <location>
        <begin position="32"/>
        <end position="140"/>
    </location>
</feature>
<reference evidence="2 3" key="1">
    <citation type="submission" date="2014-04" db="EMBL/GenBank/DDBJ databases">
        <title>Evolutionary Origins and Diversification of the Mycorrhizal Mutualists.</title>
        <authorList>
            <consortium name="DOE Joint Genome Institute"/>
            <consortium name="Mycorrhizal Genomics Consortium"/>
            <person name="Kohler A."/>
            <person name="Kuo A."/>
            <person name="Nagy L.G."/>
            <person name="Floudas D."/>
            <person name="Copeland A."/>
            <person name="Barry K.W."/>
            <person name="Cichocki N."/>
            <person name="Veneault-Fourrey C."/>
            <person name="LaButti K."/>
            <person name="Lindquist E.A."/>
            <person name="Lipzen A."/>
            <person name="Lundell T."/>
            <person name="Morin E."/>
            <person name="Murat C."/>
            <person name="Riley R."/>
            <person name="Ohm R."/>
            <person name="Sun H."/>
            <person name="Tunlid A."/>
            <person name="Henrissat B."/>
            <person name="Grigoriev I.V."/>
            <person name="Hibbett D.S."/>
            <person name="Martin F."/>
        </authorList>
    </citation>
    <scope>NUCLEOTIDE SEQUENCE [LARGE SCALE GENOMIC DNA]</scope>
    <source>
        <strain evidence="2 3">FD-317 M1</strain>
    </source>
</reference>
<dbReference type="HOGENOM" id="CLU_1722579_0_0_1"/>
<dbReference type="Proteomes" id="UP000053593">
    <property type="component" value="Unassembled WGS sequence"/>
</dbReference>
<evidence type="ECO:0000313" key="3">
    <source>
        <dbReference type="Proteomes" id="UP000053593"/>
    </source>
</evidence>
<proteinExistence type="predicted"/>
<keyword evidence="3" id="KW-1185">Reference proteome</keyword>
<name>A0A0D0CP02_9AGAR</name>
<evidence type="ECO:0000256" key="1">
    <source>
        <dbReference type="SAM" id="MobiDB-lite"/>
    </source>
</evidence>
<sequence length="152" mass="17625">MNSIQEQQIGEKDRSSLAILQDNQQQEILLEEVPDEVREGLRHAMHAPAAPSTDTSRELHEISSHTSKILPDESKSAQENKQQFPYSRKSSHSRQRANNWQKNKAEIATNLIAQRRGEQGKYRNFQSQNKPIPHVREPPRKMMMRDIPPHML</sequence>
<protein>
    <submittedName>
        <fullName evidence="2">Uncharacterized protein</fullName>
    </submittedName>
</protein>